<dbReference type="Proteomes" id="UP000297716">
    <property type="component" value="Unassembled WGS sequence"/>
</dbReference>
<sequence>MQAMTEQLNRAAMNEAPTKAEAEVYLKSLINKTLRIHATDGRMFIGTFKCTDTDRNVVLSVTHEYRQPSQQKLTEATAAAASENSQTVKADMTSRYLGLVVIPGEHIVKMEVEEFISQVKNRSILERRDNYSSTR</sequence>
<dbReference type="SMART" id="SM00651">
    <property type="entry name" value="Sm"/>
    <property type="match status" value="1"/>
</dbReference>
<dbReference type="InterPro" id="IPR050914">
    <property type="entry name" value="snRNP_SmB/NAA38-like"/>
</dbReference>
<organism evidence="2 3">
    <name type="scientific">Xylaria hypoxylon</name>
    <dbReference type="NCBI Taxonomy" id="37992"/>
    <lineage>
        <taxon>Eukaryota</taxon>
        <taxon>Fungi</taxon>
        <taxon>Dikarya</taxon>
        <taxon>Ascomycota</taxon>
        <taxon>Pezizomycotina</taxon>
        <taxon>Sordariomycetes</taxon>
        <taxon>Xylariomycetidae</taxon>
        <taxon>Xylariales</taxon>
        <taxon>Xylariaceae</taxon>
        <taxon>Xylaria</taxon>
    </lineage>
</organism>
<dbReference type="Gene3D" id="2.30.30.100">
    <property type="match status" value="1"/>
</dbReference>
<dbReference type="GO" id="GO:0031417">
    <property type="term" value="C:NatC complex"/>
    <property type="evidence" value="ECO:0007669"/>
    <property type="project" value="InterPro"/>
</dbReference>
<dbReference type="OrthoDB" id="368909at2759"/>
<reference evidence="2 3" key="1">
    <citation type="submission" date="2019-03" db="EMBL/GenBank/DDBJ databases">
        <title>Draft genome sequence of Xylaria hypoxylon DSM 108379, a ubiquitous saprotrophic-parasitic fungi on hardwood.</title>
        <authorList>
            <person name="Buettner E."/>
            <person name="Leonhardt S."/>
            <person name="Gebauer A.M."/>
            <person name="Liers C."/>
            <person name="Hofrichter M."/>
            <person name="Kellner H."/>
        </authorList>
    </citation>
    <scope>NUCLEOTIDE SEQUENCE [LARGE SCALE GENOMIC DNA]</scope>
    <source>
        <strain evidence="2 3">DSM 108379</strain>
    </source>
</reference>
<dbReference type="STRING" id="37992.A0A4Z0ZFK8"/>
<evidence type="ECO:0000313" key="3">
    <source>
        <dbReference type="Proteomes" id="UP000297716"/>
    </source>
</evidence>
<keyword evidence="3" id="KW-1185">Reference proteome</keyword>
<evidence type="ECO:0000313" key="2">
    <source>
        <dbReference type="EMBL" id="TGJ88476.1"/>
    </source>
</evidence>
<name>A0A4Z0ZFK8_9PEZI</name>
<dbReference type="CDD" id="cd06168">
    <property type="entry name" value="LSMD1"/>
    <property type="match status" value="1"/>
</dbReference>
<feature type="domain" description="Sm" evidence="1">
    <location>
        <begin position="24"/>
        <end position="112"/>
    </location>
</feature>
<dbReference type="AlphaFoldDB" id="A0A4Z0ZFK8"/>
<gene>
    <name evidence="2" type="ORF">E0Z10_g316</name>
</gene>
<evidence type="ECO:0000259" key="1">
    <source>
        <dbReference type="SMART" id="SM00651"/>
    </source>
</evidence>
<accession>A0A4Z0ZFK8</accession>
<dbReference type="EMBL" id="SKBN01000003">
    <property type="protein sequence ID" value="TGJ88476.1"/>
    <property type="molecule type" value="Genomic_DNA"/>
</dbReference>
<comment type="caution">
    <text evidence="2">The sequence shown here is derived from an EMBL/GenBank/DDBJ whole genome shotgun (WGS) entry which is preliminary data.</text>
</comment>
<dbReference type="Pfam" id="PF01423">
    <property type="entry name" value="LSM"/>
    <property type="match status" value="1"/>
</dbReference>
<dbReference type="InterPro" id="IPR001163">
    <property type="entry name" value="Sm_dom_euk/arc"/>
</dbReference>
<protein>
    <recommendedName>
        <fullName evidence="1">Sm domain-containing protein</fullName>
    </recommendedName>
</protein>
<dbReference type="SUPFAM" id="SSF50182">
    <property type="entry name" value="Sm-like ribonucleoproteins"/>
    <property type="match status" value="1"/>
</dbReference>
<dbReference type="PANTHER" id="PTHR10701">
    <property type="entry name" value="SMALL NUCLEAR RIBONUCLEOPROTEIN-ASSOCIATED PROTEIN B AND N"/>
    <property type="match status" value="1"/>
</dbReference>
<proteinExistence type="predicted"/>
<dbReference type="InterPro" id="IPR010920">
    <property type="entry name" value="LSM_dom_sf"/>
</dbReference>
<dbReference type="PANTHER" id="PTHR10701:SF5">
    <property type="entry name" value="N-ALPHA-ACETYLTRANSFERASE 38, NATC AUXILIARY SUBUNIT"/>
    <property type="match status" value="1"/>
</dbReference>
<dbReference type="InterPro" id="IPR034110">
    <property type="entry name" value="LSMD1_Sm"/>
</dbReference>